<name>A0A7W6WA09_9PROT</name>
<dbReference type="Proteomes" id="UP000554286">
    <property type="component" value="Unassembled WGS sequence"/>
</dbReference>
<gene>
    <name evidence="1" type="ORF">GGD89_002004</name>
</gene>
<organism evidence="1 2">
    <name type="scientific">Roseospira visakhapatnamensis</name>
    <dbReference type="NCBI Taxonomy" id="390880"/>
    <lineage>
        <taxon>Bacteria</taxon>
        <taxon>Pseudomonadati</taxon>
        <taxon>Pseudomonadota</taxon>
        <taxon>Alphaproteobacteria</taxon>
        <taxon>Rhodospirillales</taxon>
        <taxon>Rhodospirillaceae</taxon>
        <taxon>Roseospira</taxon>
    </lineage>
</organism>
<keyword evidence="2" id="KW-1185">Reference proteome</keyword>
<evidence type="ECO:0000313" key="2">
    <source>
        <dbReference type="Proteomes" id="UP000554286"/>
    </source>
</evidence>
<dbReference type="NCBIfam" id="NF047637">
    <property type="entry name" value="lipo_CC0125"/>
    <property type="match status" value="1"/>
</dbReference>
<dbReference type="RefSeq" id="WP_184044707.1">
    <property type="nucleotide sequence ID" value="NZ_JACIGK010000013.1"/>
</dbReference>
<evidence type="ECO:0000313" key="1">
    <source>
        <dbReference type="EMBL" id="MBB4266373.1"/>
    </source>
</evidence>
<proteinExistence type="predicted"/>
<dbReference type="EMBL" id="JACIGK010000013">
    <property type="protein sequence ID" value="MBB4266373.1"/>
    <property type="molecule type" value="Genomic_DNA"/>
</dbReference>
<comment type="caution">
    <text evidence="1">The sequence shown here is derived from an EMBL/GenBank/DDBJ whole genome shotgun (WGS) entry which is preliminary data.</text>
</comment>
<protein>
    <submittedName>
        <fullName evidence="1">Uncharacterized protein</fullName>
    </submittedName>
</protein>
<reference evidence="1 2" key="1">
    <citation type="submission" date="2020-08" db="EMBL/GenBank/DDBJ databases">
        <title>Genome sequencing of Purple Non-Sulfur Bacteria from various extreme environments.</title>
        <authorList>
            <person name="Mayer M."/>
        </authorList>
    </citation>
    <scope>NUCLEOTIDE SEQUENCE [LARGE SCALE GENOMIC DNA]</scope>
    <source>
        <strain evidence="1 2">JA131</strain>
    </source>
</reference>
<dbReference type="PROSITE" id="PS51257">
    <property type="entry name" value="PROKAR_LIPOPROTEIN"/>
    <property type="match status" value="1"/>
</dbReference>
<accession>A0A7W6WA09</accession>
<sequence>MITRRSGWPVALAVALLVAACATGPATTPYQAARETGYGYGGQQIGDARFRVTFSGNSRTPRETVESYLLYRAAEVTLQRGYDAFVVVDKDTERFTRTTMTGPRVGVGYGRGWGYPHARYRPYRHPYHYRGSSLGLAWHHGAYGPTTTKSDHRYTASATIVMRRGRGPWWDPAVHDARSVVRHVGPGVVLPADAGPAGVAPVRGALPGARASADGPVG</sequence>
<dbReference type="AlphaFoldDB" id="A0A7W6WA09"/>